<comment type="cofactor">
    <cofactor evidence="9">
        <name>heme</name>
        <dbReference type="ChEBI" id="CHEBI:30413"/>
    </cofactor>
    <text evidence="9">Binds 1 heme group per subunit.</text>
</comment>
<keyword evidence="6 9" id="KW-0408">Iron</keyword>
<keyword evidence="11" id="KW-1185">Reference proteome</keyword>
<dbReference type="Proteomes" id="UP000317496">
    <property type="component" value="Chromosome"/>
</dbReference>
<reference evidence="10 11" key="1">
    <citation type="submission" date="2019-07" db="EMBL/GenBank/DDBJ databases">
        <title>Genome sequencing for Ferrovibrio sp. K5.</title>
        <authorList>
            <person name="Park S.-J."/>
        </authorList>
    </citation>
    <scope>NUCLEOTIDE SEQUENCE [LARGE SCALE GENOMIC DNA]</scope>
    <source>
        <strain evidence="10 11">K5</strain>
    </source>
</reference>
<dbReference type="NCBIfam" id="TIGR03036">
    <property type="entry name" value="trp_2_3_diox"/>
    <property type="match status" value="1"/>
</dbReference>
<evidence type="ECO:0000256" key="6">
    <source>
        <dbReference type="ARBA" id="ARBA00023004"/>
    </source>
</evidence>
<comment type="subunit">
    <text evidence="1 9">Homotetramer.</text>
</comment>
<gene>
    <name evidence="9 10" type="primary">kynA</name>
    <name evidence="10" type="ORF">FNB15_01840</name>
</gene>
<dbReference type="RefSeq" id="WP_144067077.1">
    <property type="nucleotide sequence ID" value="NZ_CP041636.1"/>
</dbReference>
<evidence type="ECO:0000256" key="5">
    <source>
        <dbReference type="ARBA" id="ARBA00023002"/>
    </source>
</evidence>
<dbReference type="SUPFAM" id="SSF140959">
    <property type="entry name" value="Indolic compounds 2,3-dioxygenase-like"/>
    <property type="match status" value="1"/>
</dbReference>
<dbReference type="GO" id="GO:0020037">
    <property type="term" value="F:heme binding"/>
    <property type="evidence" value="ECO:0007669"/>
    <property type="project" value="UniProtKB-UniRule"/>
</dbReference>
<dbReference type="HAMAP" id="MF_01972">
    <property type="entry name" value="T23O"/>
    <property type="match status" value="1"/>
</dbReference>
<feature type="binding site" description="axial binding residue" evidence="9">
    <location>
        <position position="230"/>
    </location>
    <ligand>
        <name>heme</name>
        <dbReference type="ChEBI" id="CHEBI:30413"/>
    </ligand>
    <ligandPart>
        <name>Fe</name>
        <dbReference type="ChEBI" id="CHEBI:18248"/>
    </ligandPart>
</feature>
<proteinExistence type="inferred from homology"/>
<evidence type="ECO:0000313" key="10">
    <source>
        <dbReference type="EMBL" id="QDO96096.1"/>
    </source>
</evidence>
<dbReference type="Pfam" id="PF03301">
    <property type="entry name" value="Trp_dioxygenase"/>
    <property type="match status" value="2"/>
</dbReference>
<evidence type="ECO:0000256" key="9">
    <source>
        <dbReference type="HAMAP-Rule" id="MF_01972"/>
    </source>
</evidence>
<accession>A0A516GX32</accession>
<feature type="binding site" evidence="9">
    <location>
        <position position="244"/>
    </location>
    <ligand>
        <name>substrate</name>
    </ligand>
</feature>
<evidence type="ECO:0000313" key="11">
    <source>
        <dbReference type="Proteomes" id="UP000317496"/>
    </source>
</evidence>
<evidence type="ECO:0000256" key="3">
    <source>
        <dbReference type="ARBA" id="ARBA00022723"/>
    </source>
</evidence>
<protein>
    <recommendedName>
        <fullName evidence="9">Tryptophan 2,3-dioxygenase</fullName>
        <shortName evidence="9">TDO</shortName>
        <ecNumber evidence="9">1.13.11.11</ecNumber>
    </recommendedName>
    <alternativeName>
        <fullName evidence="9">Tryptamin 2,3-dioxygenase</fullName>
    </alternativeName>
    <alternativeName>
        <fullName evidence="9">Tryptophan oxygenase</fullName>
        <shortName evidence="9">TO</shortName>
        <shortName evidence="9">TRPO</shortName>
    </alternativeName>
    <alternativeName>
        <fullName evidence="9">Tryptophan pyrrolase</fullName>
    </alternativeName>
    <alternativeName>
        <fullName evidence="9">Tryptophanase</fullName>
    </alternativeName>
</protein>
<dbReference type="PANTHER" id="PTHR10138:SF0">
    <property type="entry name" value="TRYPTOPHAN 2,3-DIOXYGENASE"/>
    <property type="match status" value="1"/>
</dbReference>
<dbReference type="GO" id="GO:0019441">
    <property type="term" value="P:L-tryptophan catabolic process to kynurenine"/>
    <property type="evidence" value="ECO:0007669"/>
    <property type="project" value="UniProtKB-UniRule"/>
</dbReference>
<dbReference type="UniPathway" id="UPA00333">
    <property type="reaction ID" value="UER00453"/>
</dbReference>
<feature type="binding site" evidence="9">
    <location>
        <position position="103"/>
    </location>
    <ligand>
        <name>substrate</name>
    </ligand>
</feature>
<dbReference type="EC" id="1.13.11.11" evidence="9"/>
<comment type="function">
    <text evidence="9">Heme-dependent dioxygenase that catalyzes the oxidative cleavage of the L-tryptophan (L-Trp) pyrrole ring and converts L-tryptophan to N-formyl-L-kynurenine. Catalyzes the oxidative cleavage of the indole moiety.</text>
</comment>
<dbReference type="InterPro" id="IPR004981">
    <property type="entry name" value="Trp_2_3_dOase"/>
</dbReference>
<dbReference type="KEGG" id="fer:FNB15_01840"/>
<dbReference type="OrthoDB" id="9776847at2"/>
<feature type="binding site" evidence="9">
    <location>
        <position position="107"/>
    </location>
    <ligand>
        <name>substrate</name>
    </ligand>
</feature>
<keyword evidence="7 9" id="KW-0823">Tryptophan catabolism</keyword>
<dbReference type="Gene3D" id="1.20.58.480">
    <property type="match status" value="1"/>
</dbReference>
<keyword evidence="2 9" id="KW-0349">Heme</keyword>
<evidence type="ECO:0000256" key="8">
    <source>
        <dbReference type="ARBA" id="ARBA00050412"/>
    </source>
</evidence>
<dbReference type="AlphaFoldDB" id="A0A516GX32"/>
<evidence type="ECO:0000256" key="1">
    <source>
        <dbReference type="ARBA" id="ARBA00011881"/>
    </source>
</evidence>
<keyword evidence="4 9" id="KW-0223">Dioxygenase</keyword>
<dbReference type="InterPro" id="IPR037217">
    <property type="entry name" value="Trp/Indoleamine_2_3_dOase-like"/>
</dbReference>
<dbReference type="GO" id="GO:0004833">
    <property type="term" value="F:L-tryptophan 2,3-dioxygenase activity"/>
    <property type="evidence" value="ECO:0007669"/>
    <property type="project" value="UniProtKB-UniRule"/>
</dbReference>
<dbReference type="PANTHER" id="PTHR10138">
    <property type="entry name" value="TRYPTOPHAN 2,3-DIOXYGENASE"/>
    <property type="match status" value="1"/>
</dbReference>
<evidence type="ECO:0000256" key="7">
    <source>
        <dbReference type="ARBA" id="ARBA00023079"/>
    </source>
</evidence>
<dbReference type="EMBL" id="CP041636">
    <property type="protein sequence ID" value="QDO96096.1"/>
    <property type="molecule type" value="Genomic_DNA"/>
</dbReference>
<dbReference type="GO" id="GO:0019442">
    <property type="term" value="P:L-tryptophan catabolic process to acetyl-CoA"/>
    <property type="evidence" value="ECO:0007669"/>
    <property type="project" value="TreeGrafter"/>
</dbReference>
<comment type="catalytic activity">
    <reaction evidence="8 9">
        <text>L-tryptophan + O2 = N-formyl-L-kynurenine</text>
        <dbReference type="Rhea" id="RHEA:24536"/>
        <dbReference type="ChEBI" id="CHEBI:15379"/>
        <dbReference type="ChEBI" id="CHEBI:57912"/>
        <dbReference type="ChEBI" id="CHEBI:58629"/>
        <dbReference type="EC" id="1.13.11.11"/>
    </reaction>
</comment>
<evidence type="ECO:0000256" key="4">
    <source>
        <dbReference type="ARBA" id="ARBA00022964"/>
    </source>
</evidence>
<comment type="pathway">
    <text evidence="9">Amino-acid degradation; L-tryptophan degradation via kynurenine pathway; L-kynurenine from L-tryptophan: step 1/2.</text>
</comment>
<sequence>MTTDGIQTDFSDRMSYGDYLRLDTLLSAQQPLSGEQDELLFITIHQVQELWMKLLNSELDMAIRHIRADELGPSFKCLSRVSRIQVQLIQAWDVLSTMTPADYLRFRPSLGSSSGFQSWQYRQIEFKLGAKNPLMLKPHKHRPDIYEPLEAAFNAPSLYDEALRLLARRGLPVPADILQRDVTAPHQADSRVEDVWGLIYRESETHFDLYELAEELVDVEDSFQQWRFRHMKTVERIIGMRQGTGGSAGVAYLRQALERSFFPELWSVRTKL</sequence>
<organism evidence="10 11">
    <name type="scientific">Ferrovibrio terrae</name>
    <dbReference type="NCBI Taxonomy" id="2594003"/>
    <lineage>
        <taxon>Bacteria</taxon>
        <taxon>Pseudomonadati</taxon>
        <taxon>Pseudomonadota</taxon>
        <taxon>Alphaproteobacteria</taxon>
        <taxon>Rhodospirillales</taxon>
        <taxon>Rhodospirillaceae</taxon>
        <taxon>Ferrovibrio</taxon>
    </lineage>
</organism>
<dbReference type="InterPro" id="IPR017485">
    <property type="entry name" value="Trp_2-3-dOase_bac"/>
</dbReference>
<comment type="similarity">
    <text evidence="9">Belongs to the tryptophan 2,3-dioxygenase family.</text>
</comment>
<dbReference type="FunFam" id="1.20.58.480:FF:000001">
    <property type="entry name" value="Tryptophan 2,3-dioxygenase"/>
    <property type="match status" value="1"/>
</dbReference>
<keyword evidence="3 9" id="KW-0479">Metal-binding</keyword>
<name>A0A516GX32_9PROT</name>
<keyword evidence="5 9" id="KW-0560">Oxidoreductase</keyword>
<dbReference type="GO" id="GO:0046872">
    <property type="term" value="F:metal ion binding"/>
    <property type="evidence" value="ECO:0007669"/>
    <property type="project" value="UniProtKB-KW"/>
</dbReference>
<evidence type="ECO:0000256" key="2">
    <source>
        <dbReference type="ARBA" id="ARBA00022617"/>
    </source>
</evidence>
<feature type="binding site" evidence="9">
    <location>
        <begin position="41"/>
        <end position="45"/>
    </location>
    <ligand>
        <name>substrate</name>
    </ligand>
</feature>